<keyword evidence="1" id="KW-0805">Transcription regulation</keyword>
<dbReference type="PROSITE" id="PS01081">
    <property type="entry name" value="HTH_TETR_1"/>
    <property type="match status" value="1"/>
</dbReference>
<dbReference type="Proteomes" id="UP000191980">
    <property type="component" value="Unassembled WGS sequence"/>
</dbReference>
<dbReference type="SUPFAM" id="SSF48498">
    <property type="entry name" value="Tetracyclin repressor-like, C-terminal domain"/>
    <property type="match status" value="1"/>
</dbReference>
<sequence length="203" mass="22885">MATKGDATKERLMDIAERHILLNGFAATSIDVLIKEVGITKGGFFYHFDGKNALACALMQRYREQDALIFSSLFKRAEELTDDPLQQMLVFVKLLAEMMDNLEGMHPGCLVASFTYESHQVNAAVRAITADSVKDWRELFKTQIEKINASYTPKAETISEDLADMLSTIIEGGIIVSRALNDPKILVKQLMQYRSYIHLLYSN</sequence>
<dbReference type="GO" id="GO:0003677">
    <property type="term" value="F:DNA binding"/>
    <property type="evidence" value="ECO:0007669"/>
    <property type="project" value="UniProtKB-UniRule"/>
</dbReference>
<protein>
    <submittedName>
        <fullName evidence="6">TetR family transcriptional regulator</fullName>
    </submittedName>
</protein>
<keyword evidence="3" id="KW-0804">Transcription</keyword>
<reference evidence="6 7" key="1">
    <citation type="submission" date="2015-12" db="EMBL/GenBank/DDBJ databases">
        <authorList>
            <person name="Shamseldin A."/>
            <person name="Moawad H."/>
            <person name="Abd El-Rahim W.M."/>
            <person name="Sadowsky M.J."/>
        </authorList>
    </citation>
    <scope>NUCLEOTIDE SEQUENCE [LARGE SCALE GENOMIC DNA]</scope>
    <source>
        <strain evidence="6 7">WF1</strain>
    </source>
</reference>
<evidence type="ECO:0000313" key="7">
    <source>
        <dbReference type="Proteomes" id="UP000191980"/>
    </source>
</evidence>
<keyword evidence="2 4" id="KW-0238">DNA-binding</keyword>
<proteinExistence type="predicted"/>
<dbReference type="Gene3D" id="1.10.357.10">
    <property type="entry name" value="Tetracycline Repressor, domain 2"/>
    <property type="match status" value="1"/>
</dbReference>
<evidence type="ECO:0000256" key="1">
    <source>
        <dbReference type="ARBA" id="ARBA00023015"/>
    </source>
</evidence>
<dbReference type="PROSITE" id="PS50977">
    <property type="entry name" value="HTH_TETR_2"/>
    <property type="match status" value="1"/>
</dbReference>
<dbReference type="PANTHER" id="PTHR47506">
    <property type="entry name" value="TRANSCRIPTIONAL REGULATORY PROTEIN"/>
    <property type="match status" value="1"/>
</dbReference>
<evidence type="ECO:0000313" key="6">
    <source>
        <dbReference type="EMBL" id="OQK18562.1"/>
    </source>
</evidence>
<name>A0A1V8MAN4_9GAMM</name>
<dbReference type="InterPro" id="IPR054156">
    <property type="entry name" value="YxaF_TetR_C"/>
</dbReference>
<dbReference type="Pfam" id="PF21993">
    <property type="entry name" value="TetR_C_13_2"/>
    <property type="match status" value="1"/>
</dbReference>
<dbReference type="InterPro" id="IPR001647">
    <property type="entry name" value="HTH_TetR"/>
</dbReference>
<feature type="domain" description="HTH tetR-type" evidence="5">
    <location>
        <begin position="6"/>
        <end position="66"/>
    </location>
</feature>
<dbReference type="RefSeq" id="WP_080523163.1">
    <property type="nucleotide sequence ID" value="NZ_LPUF01000001.1"/>
</dbReference>
<dbReference type="SUPFAM" id="SSF46689">
    <property type="entry name" value="Homeodomain-like"/>
    <property type="match status" value="1"/>
</dbReference>
<dbReference type="EMBL" id="LPUF01000001">
    <property type="protein sequence ID" value="OQK18562.1"/>
    <property type="molecule type" value="Genomic_DNA"/>
</dbReference>
<evidence type="ECO:0000256" key="3">
    <source>
        <dbReference type="ARBA" id="ARBA00023163"/>
    </source>
</evidence>
<keyword evidence="7" id="KW-1185">Reference proteome</keyword>
<evidence type="ECO:0000256" key="2">
    <source>
        <dbReference type="ARBA" id="ARBA00023125"/>
    </source>
</evidence>
<dbReference type="STRING" id="1420851.AU255_12340"/>
<evidence type="ECO:0000256" key="4">
    <source>
        <dbReference type="PROSITE-ProRule" id="PRU00335"/>
    </source>
</evidence>
<dbReference type="InterPro" id="IPR036271">
    <property type="entry name" value="Tet_transcr_reg_TetR-rel_C_sf"/>
</dbReference>
<dbReference type="OrthoDB" id="9798857at2"/>
<evidence type="ECO:0000259" key="5">
    <source>
        <dbReference type="PROSITE" id="PS50977"/>
    </source>
</evidence>
<feature type="DNA-binding region" description="H-T-H motif" evidence="4">
    <location>
        <begin position="29"/>
        <end position="48"/>
    </location>
</feature>
<dbReference type="AlphaFoldDB" id="A0A1V8MAN4"/>
<accession>A0A1V8MAN4</accession>
<comment type="caution">
    <text evidence="6">The sequence shown here is derived from an EMBL/GenBank/DDBJ whole genome shotgun (WGS) entry which is preliminary data.</text>
</comment>
<dbReference type="Pfam" id="PF00440">
    <property type="entry name" value="TetR_N"/>
    <property type="match status" value="1"/>
</dbReference>
<dbReference type="InterPro" id="IPR023772">
    <property type="entry name" value="DNA-bd_HTH_TetR-type_CS"/>
</dbReference>
<dbReference type="PANTHER" id="PTHR47506:SF3">
    <property type="entry name" value="HTH-TYPE TRANSCRIPTIONAL REGULATOR LMRA"/>
    <property type="match status" value="1"/>
</dbReference>
<gene>
    <name evidence="6" type="ORF">AU255_12340</name>
</gene>
<organism evidence="6 7">
    <name type="scientific">Methyloprofundus sedimenti</name>
    <dbReference type="NCBI Taxonomy" id="1420851"/>
    <lineage>
        <taxon>Bacteria</taxon>
        <taxon>Pseudomonadati</taxon>
        <taxon>Pseudomonadota</taxon>
        <taxon>Gammaproteobacteria</taxon>
        <taxon>Methylococcales</taxon>
        <taxon>Methylococcaceae</taxon>
        <taxon>Methyloprofundus</taxon>
    </lineage>
</organism>
<dbReference type="InterPro" id="IPR009057">
    <property type="entry name" value="Homeodomain-like_sf"/>
</dbReference>